<feature type="region of interest" description="Disordered" evidence="1">
    <location>
        <begin position="839"/>
        <end position="872"/>
    </location>
</feature>
<name>A0A9W6MFE9_9ACTN</name>
<dbReference type="InterPro" id="IPR027417">
    <property type="entry name" value="P-loop_NTPase"/>
</dbReference>
<dbReference type="CDD" id="cd00882">
    <property type="entry name" value="Ras_like_GTPase"/>
    <property type="match status" value="1"/>
</dbReference>
<evidence type="ECO:0008006" key="4">
    <source>
        <dbReference type="Google" id="ProtNLM"/>
    </source>
</evidence>
<keyword evidence="3" id="KW-1185">Reference proteome</keyword>
<dbReference type="Proteomes" id="UP001143474">
    <property type="component" value="Unassembled WGS sequence"/>
</dbReference>
<dbReference type="RefSeq" id="WP_271220538.1">
    <property type="nucleotide sequence ID" value="NZ_BAAAVD010000004.1"/>
</dbReference>
<dbReference type="SUPFAM" id="SSF52540">
    <property type="entry name" value="P-loop containing nucleoside triphosphate hydrolases"/>
    <property type="match status" value="1"/>
</dbReference>
<reference evidence="2" key="1">
    <citation type="journal article" date="2014" name="Int. J. Syst. Evol. Microbiol.">
        <title>Complete genome sequence of Corynebacterium casei LMG S-19264T (=DSM 44701T), isolated from a smear-ripened cheese.</title>
        <authorList>
            <consortium name="US DOE Joint Genome Institute (JGI-PGF)"/>
            <person name="Walter F."/>
            <person name="Albersmeier A."/>
            <person name="Kalinowski J."/>
            <person name="Ruckert C."/>
        </authorList>
    </citation>
    <scope>NUCLEOTIDE SEQUENCE</scope>
    <source>
        <strain evidence="2">VKM Ac-2007</strain>
    </source>
</reference>
<proteinExistence type="predicted"/>
<dbReference type="AlphaFoldDB" id="A0A9W6MFE9"/>
<evidence type="ECO:0000256" key="1">
    <source>
        <dbReference type="SAM" id="MobiDB-lite"/>
    </source>
</evidence>
<organism evidence="2 3">
    <name type="scientific">Streptosporangium carneum</name>
    <dbReference type="NCBI Taxonomy" id="47481"/>
    <lineage>
        <taxon>Bacteria</taxon>
        <taxon>Bacillati</taxon>
        <taxon>Actinomycetota</taxon>
        <taxon>Actinomycetes</taxon>
        <taxon>Streptosporangiales</taxon>
        <taxon>Streptosporangiaceae</taxon>
        <taxon>Streptosporangium</taxon>
    </lineage>
</organism>
<dbReference type="EMBL" id="BSEV01000015">
    <property type="protein sequence ID" value="GLK12191.1"/>
    <property type="molecule type" value="Genomic_DNA"/>
</dbReference>
<comment type="caution">
    <text evidence="2">The sequence shown here is derived from an EMBL/GenBank/DDBJ whole genome shotgun (WGS) entry which is preliminary data.</text>
</comment>
<accession>A0A9W6MFE9</accession>
<evidence type="ECO:0000313" key="2">
    <source>
        <dbReference type="EMBL" id="GLK12191.1"/>
    </source>
</evidence>
<gene>
    <name evidence="2" type="ORF">GCM10017600_56000</name>
</gene>
<protein>
    <recommendedName>
        <fullName evidence="4">Dynamin family protein</fullName>
    </recommendedName>
</protein>
<reference evidence="2" key="2">
    <citation type="submission" date="2023-01" db="EMBL/GenBank/DDBJ databases">
        <authorList>
            <person name="Sun Q."/>
            <person name="Evtushenko L."/>
        </authorList>
    </citation>
    <scope>NUCLEOTIDE SEQUENCE</scope>
    <source>
        <strain evidence="2">VKM Ac-2007</strain>
    </source>
</reference>
<evidence type="ECO:0000313" key="3">
    <source>
        <dbReference type="Proteomes" id="UP001143474"/>
    </source>
</evidence>
<dbReference type="Gene3D" id="3.40.50.300">
    <property type="entry name" value="P-loop containing nucleotide triphosphate hydrolases"/>
    <property type="match status" value="2"/>
</dbReference>
<sequence>MTDYHARNGGSASSPTTDHRAAIGRYRELADRAMTALGQEEVPDAAAVRQAYDRAAGLAAKLRERCAKPVSVGIVGEYSAGKSMLLGTLLGRPGLLPTSGSPTTGNVTVLRVEPAASGEGTRLRSARIEYLTRDELAEAVGYIMDELVRTVQRAGGGRDVSALAGYNPVRDGWDVLNRWAETTLDWAAMENSRLLGITLELTRIRDALRLAGEFVLAGHSGLALPVEVDMLREALDIEDIRDLPRSFPRAAQGFPVSPRDVLTASTLRVTFTLIRRVVCQVAVAEGDWAGPLPGDGSAAELCDLPGLGATAVRDEYLSVRELDEIDAIVIVLPSHRAERDDARQFYSLLERNRRSKGALSESILVAANCFDLLQPPDSLHTGVADLVAASRDLSSLHRMATTLNGRREDRVAFTSSLVTIATRGLPYDTAGEEGDKITKSLGAAGAQAERWKRIADDLSLTDPGHPYTAALREFGRDGGAAGLRAMLDRHVRTYGVFLKHEAVAPVAADLLVALRTLDRMLRPSLPGASGDAGDTGSLTALFRSIEEETSRTVRSLGLLEDPERLSADGTHVLPGEGTAVLDLARASATYDVFTWKEWQQYRERVRDDGLIGPPLARRQARETASGPRFGIARAMPTEADATAPDTTERLFGRFQPTCVRAVGTAREIYLDAVAAWAERRHRELAQVRERLRDPGTRAPLERLLAELDPGDGGEARRHNLLGLAAMDWLPEAAAGLLPVPVPLSEAEAAQVAERFPLRTAHALPWHGERRNIGGDAGIRVVTHQMNIFRVRGDIVAAVNHYLRRRLLADAVRLGRELRVELQELRNAIPAEENIRRLARRRTQGNRRAASPSRGPIRDLLDEWGDEPGGKTR</sequence>